<dbReference type="InterPro" id="IPR052942">
    <property type="entry name" value="LPS_cholinephosphotransferase"/>
</dbReference>
<name>A0A9D1D5J2_9FIRM</name>
<dbReference type="EMBL" id="DVGC01000041">
    <property type="protein sequence ID" value="HIR05807.1"/>
    <property type="molecule type" value="Genomic_DNA"/>
</dbReference>
<dbReference type="AlphaFoldDB" id="A0A9D1D5J2"/>
<dbReference type="InterPro" id="IPR007074">
    <property type="entry name" value="LicD/FKTN/FKRP_NTP_transf"/>
</dbReference>
<dbReference type="PANTHER" id="PTHR43404:SF2">
    <property type="entry name" value="LIPOPOLYSACCHARIDE CHOLINEPHOSPHOTRANSFERASE LICD"/>
    <property type="match status" value="1"/>
</dbReference>
<evidence type="ECO:0000313" key="2">
    <source>
        <dbReference type="EMBL" id="HIR05807.1"/>
    </source>
</evidence>
<reference evidence="2" key="1">
    <citation type="submission" date="2020-10" db="EMBL/GenBank/DDBJ databases">
        <authorList>
            <person name="Gilroy R."/>
        </authorList>
    </citation>
    <scope>NUCLEOTIDE SEQUENCE</scope>
    <source>
        <strain evidence="2">CHK180-2868</strain>
    </source>
</reference>
<accession>A0A9D1D5J2</accession>
<organism evidence="2 3">
    <name type="scientific">Candidatus Copromonas faecavium</name>
    <name type="common">nom. illeg.</name>
    <dbReference type="NCBI Taxonomy" id="2840740"/>
    <lineage>
        <taxon>Bacteria</taxon>
        <taxon>Bacillati</taxon>
        <taxon>Bacillota</taxon>
        <taxon>Clostridia</taxon>
        <taxon>Lachnospirales</taxon>
        <taxon>Lachnospiraceae</taxon>
        <taxon>Candidatus Copromonas (nom. illeg.)</taxon>
    </lineage>
</organism>
<dbReference type="GO" id="GO:0009100">
    <property type="term" value="P:glycoprotein metabolic process"/>
    <property type="evidence" value="ECO:0007669"/>
    <property type="project" value="UniProtKB-ARBA"/>
</dbReference>
<dbReference type="Proteomes" id="UP000824250">
    <property type="component" value="Unassembled WGS sequence"/>
</dbReference>
<dbReference type="Pfam" id="PF04991">
    <property type="entry name" value="LicD"/>
    <property type="match status" value="1"/>
</dbReference>
<dbReference type="PANTHER" id="PTHR43404">
    <property type="entry name" value="LIPOPOLYSACCHARIDE CHOLINEPHOSPHOTRANSFERASE LICD"/>
    <property type="match status" value="1"/>
</dbReference>
<gene>
    <name evidence="2" type="ORF">IAB28_07560</name>
</gene>
<protein>
    <submittedName>
        <fullName evidence="2">LicD family protein</fullName>
    </submittedName>
</protein>
<comment type="caution">
    <text evidence="2">The sequence shown here is derived from an EMBL/GenBank/DDBJ whole genome shotgun (WGS) entry which is preliminary data.</text>
</comment>
<proteinExistence type="predicted"/>
<reference evidence="2" key="2">
    <citation type="journal article" date="2021" name="PeerJ">
        <title>Extensive microbial diversity within the chicken gut microbiome revealed by metagenomics and culture.</title>
        <authorList>
            <person name="Gilroy R."/>
            <person name="Ravi A."/>
            <person name="Getino M."/>
            <person name="Pursley I."/>
            <person name="Horton D.L."/>
            <person name="Alikhan N.F."/>
            <person name="Baker D."/>
            <person name="Gharbi K."/>
            <person name="Hall N."/>
            <person name="Watson M."/>
            <person name="Adriaenssens E.M."/>
            <person name="Foster-Nyarko E."/>
            <person name="Jarju S."/>
            <person name="Secka A."/>
            <person name="Antonio M."/>
            <person name="Oren A."/>
            <person name="Chaudhuri R.R."/>
            <person name="La Ragione R."/>
            <person name="Hildebrand F."/>
            <person name="Pallen M.J."/>
        </authorList>
    </citation>
    <scope>NUCLEOTIDE SEQUENCE</scope>
    <source>
        <strain evidence="2">CHK180-2868</strain>
    </source>
</reference>
<sequence length="287" mass="33687">MHEFYEPEVLKRLQQTELSILKDFMELCDAHGLLYFGIGGTGIGALRHGGFIPWDDDIDIAMPRKDFERFLSLAKKEFAGKYYILNNKTNENYPMMTTRLCKCGTVFQERVMKDVDCPFGIFLDLYVMDNIADGKLAVQVQAWTAWFWSKLLVLSCMERPYLAQTGWKAEAIWAVCRLVHRTIRTLHIRPAIFRAHCESACRKYERVSTKRMAFLPDTNPFWNVVDKTRMFPLQNLPYEDVLLPFTNDIETVMEQQYGDYMTMPPVEKRKTHYPYRLEFEKGVEAQK</sequence>
<feature type="domain" description="LicD/FKTN/FKRP nucleotidyltransferase" evidence="1">
    <location>
        <begin position="28"/>
        <end position="258"/>
    </location>
</feature>
<evidence type="ECO:0000259" key="1">
    <source>
        <dbReference type="Pfam" id="PF04991"/>
    </source>
</evidence>
<evidence type="ECO:0000313" key="3">
    <source>
        <dbReference type="Proteomes" id="UP000824250"/>
    </source>
</evidence>